<protein>
    <recommendedName>
        <fullName evidence="1">DNA polymerase III subunit psi</fullName>
    </recommendedName>
</protein>
<proteinExistence type="predicted"/>
<dbReference type="AlphaFoldDB" id="A0A2P5T040"/>
<dbReference type="GO" id="GO:0006260">
    <property type="term" value="P:DNA replication"/>
    <property type="evidence" value="ECO:0007669"/>
    <property type="project" value="UniProtKB-KW"/>
</dbReference>
<dbReference type="InterPro" id="IPR004615">
    <property type="entry name" value="DNA_pol_III_psi"/>
</dbReference>
<dbReference type="GO" id="GO:0003887">
    <property type="term" value="F:DNA-directed DNA polymerase activity"/>
    <property type="evidence" value="ECO:0007669"/>
    <property type="project" value="UniProtKB-KW"/>
</dbReference>
<dbReference type="SUPFAM" id="SSF102220">
    <property type="entry name" value="DNA polymerase III psi subunit"/>
    <property type="match status" value="1"/>
</dbReference>
<evidence type="ECO:0000256" key="1">
    <source>
        <dbReference type="PIRNR" id="PIRNR029225"/>
    </source>
</evidence>
<evidence type="ECO:0000313" key="2">
    <source>
        <dbReference type="EMBL" id="PPI87945.1"/>
    </source>
</evidence>
<dbReference type="RefSeq" id="WP_136130973.1">
    <property type="nucleotide sequence ID" value="NZ_PDKT01000002.1"/>
</dbReference>
<keyword evidence="1" id="KW-0239">DNA-directed DNA polymerase</keyword>
<keyword evidence="1" id="KW-0548">Nucleotidyltransferase</keyword>
<dbReference type="Proteomes" id="UP000296153">
    <property type="component" value="Unassembled WGS sequence"/>
</dbReference>
<comment type="caution">
    <text evidence="2">The sequence shown here is derived from an EMBL/GenBank/DDBJ whole genome shotgun (WGS) entry which is preliminary data.</text>
</comment>
<keyword evidence="1" id="KW-0808">Transferase</keyword>
<name>A0A2P5T040_9GAMM</name>
<gene>
    <name evidence="2" type="ORF">CRV12_01880</name>
</gene>
<comment type="function">
    <text evidence="1">Part of the beta sliding clamp loading complex, which hydrolyzes ATP to load the beta clamp onto primed DNA to form the DNA replication pre-initiation complex. DNA polymerase III is a complex, multichain enzyme responsible for most of the replicative synthesis in bacteria. This DNA polymerase also exhibits 3' to 5' exonuclease activity.</text>
</comment>
<dbReference type="Gene3D" id="3.40.50.10220">
    <property type="entry name" value="DNA polymerase III, psi subunit"/>
    <property type="match status" value="1"/>
</dbReference>
<dbReference type="OrthoDB" id="5682636at2"/>
<sequence>MIKIINYITNHKIDWFLYKLGVNQYKLYRPHLLKGVFNLDILSYIKLIIVTKEIPNLCTSFIKDVLYALNIQSSQVMIIQPEQLKMFLGRLHCIFWLIGIENNPVFKGKFLYTCSLLYLINNSDEKRSLWKQIYNLNNF</sequence>
<dbReference type="InterPro" id="IPR036654">
    <property type="entry name" value="DNA_pol_III_psi_sf"/>
</dbReference>
<dbReference type="Pfam" id="PF03603">
    <property type="entry name" value="DNA_III_psi"/>
    <property type="match status" value="1"/>
</dbReference>
<dbReference type="GO" id="GO:0008408">
    <property type="term" value="F:3'-5' exonuclease activity"/>
    <property type="evidence" value="ECO:0007669"/>
    <property type="project" value="InterPro"/>
</dbReference>
<evidence type="ECO:0000313" key="3">
    <source>
        <dbReference type="Proteomes" id="UP000296153"/>
    </source>
</evidence>
<reference evidence="2 3" key="1">
    <citation type="journal article" date="2018" name="Genome Biol. Evol.">
        <title>Cladogenesis and Genomic Streamlining in Extracellular Endosymbionts of Tropical Stink Bugs.</title>
        <authorList>
            <person name="Otero-Bravo A."/>
            <person name="Goffredi S."/>
            <person name="Sabree Z.L."/>
        </authorList>
    </citation>
    <scope>NUCLEOTIDE SEQUENCE [LARGE SCALE GENOMIC DNA]</scope>
    <source>
        <strain evidence="2 3">SoEE</strain>
    </source>
</reference>
<dbReference type="PIRSF" id="PIRSF029225">
    <property type="entry name" value="DNA_pol_III_psi"/>
    <property type="match status" value="1"/>
</dbReference>
<accession>A0A2P5T040</accession>
<organism evidence="2 3">
    <name type="scientific">Candidatus Pantoea edessiphila</name>
    <dbReference type="NCBI Taxonomy" id="2044610"/>
    <lineage>
        <taxon>Bacteria</taxon>
        <taxon>Pseudomonadati</taxon>
        <taxon>Pseudomonadota</taxon>
        <taxon>Gammaproteobacteria</taxon>
        <taxon>Enterobacterales</taxon>
        <taxon>Erwiniaceae</taxon>
        <taxon>Pantoea</taxon>
    </lineage>
</organism>
<keyword evidence="1" id="KW-0235">DNA replication</keyword>
<dbReference type="EMBL" id="PDKT01000002">
    <property type="protein sequence ID" value="PPI87945.1"/>
    <property type="molecule type" value="Genomic_DNA"/>
</dbReference>